<dbReference type="GO" id="GO:0050482">
    <property type="term" value="P:arachidonate secretion"/>
    <property type="evidence" value="ECO:0007669"/>
    <property type="project" value="InterPro"/>
</dbReference>
<name>A0A8S2A623_ARAAE</name>
<accession>A0A8S2A623</accession>
<organism evidence="17 18">
    <name type="scientific">Arabidopsis arenosa</name>
    <name type="common">Sand rock-cress</name>
    <name type="synonym">Cardaminopsis arenosa</name>
    <dbReference type="NCBI Taxonomy" id="38785"/>
    <lineage>
        <taxon>Eukaryota</taxon>
        <taxon>Viridiplantae</taxon>
        <taxon>Streptophyta</taxon>
        <taxon>Embryophyta</taxon>
        <taxon>Tracheophyta</taxon>
        <taxon>Spermatophyta</taxon>
        <taxon>Magnoliopsida</taxon>
        <taxon>eudicotyledons</taxon>
        <taxon>Gunneridae</taxon>
        <taxon>Pentapetalae</taxon>
        <taxon>rosids</taxon>
        <taxon>malvids</taxon>
        <taxon>Brassicales</taxon>
        <taxon>Brassicaceae</taxon>
        <taxon>Camelineae</taxon>
        <taxon>Arabidopsis</taxon>
    </lineage>
</organism>
<evidence type="ECO:0000256" key="8">
    <source>
        <dbReference type="ARBA" id="ARBA00022723"/>
    </source>
</evidence>
<dbReference type="EMBL" id="LR999453">
    <property type="protein sequence ID" value="CAE5990549.1"/>
    <property type="molecule type" value="Genomic_DNA"/>
</dbReference>
<feature type="compositionally biased region" description="Basic and acidic residues" evidence="15">
    <location>
        <begin position="544"/>
        <end position="556"/>
    </location>
</feature>
<feature type="chain" id="PRO_5035843464" description="phospholipase A2" evidence="16">
    <location>
        <begin position="28"/>
        <end position="982"/>
    </location>
</feature>
<feature type="region of interest" description="Disordered" evidence="15">
    <location>
        <begin position="234"/>
        <end position="351"/>
    </location>
</feature>
<comment type="cofactor">
    <cofactor evidence="2">
        <name>Ca(2+)</name>
        <dbReference type="ChEBI" id="CHEBI:29108"/>
    </cofactor>
</comment>
<dbReference type="GO" id="GO:0004623">
    <property type="term" value="F:phospholipase A2 activity"/>
    <property type="evidence" value="ECO:0007669"/>
    <property type="project" value="UniProtKB-EC"/>
</dbReference>
<dbReference type="Proteomes" id="UP000682877">
    <property type="component" value="Chromosome 3"/>
</dbReference>
<comment type="subcellular location">
    <subcellularLocation>
        <location evidence="3">Secreted</location>
    </subcellularLocation>
</comment>
<evidence type="ECO:0000256" key="13">
    <source>
        <dbReference type="ARBA" id="ARBA00023098"/>
    </source>
</evidence>
<dbReference type="GO" id="GO:0046872">
    <property type="term" value="F:metal ion binding"/>
    <property type="evidence" value="ECO:0007669"/>
    <property type="project" value="UniProtKB-KW"/>
</dbReference>
<keyword evidence="7" id="KW-0964">Secreted</keyword>
<feature type="compositionally biased region" description="Basic and acidic residues" evidence="15">
    <location>
        <begin position="373"/>
        <end position="384"/>
    </location>
</feature>
<feature type="compositionally biased region" description="Low complexity" evidence="15">
    <location>
        <begin position="498"/>
        <end position="510"/>
    </location>
</feature>
<dbReference type="InterPro" id="IPR033113">
    <property type="entry name" value="PLA2_histidine"/>
</dbReference>
<comment type="similarity">
    <text evidence="5">Belongs to the phospholipase A2 family.</text>
</comment>
<dbReference type="InterPro" id="IPR042277">
    <property type="entry name" value="IST1-like"/>
</dbReference>
<dbReference type="Gene3D" id="1.20.1260.60">
    <property type="entry name" value="Vacuolar protein sorting-associated protein Ist1"/>
    <property type="match status" value="1"/>
</dbReference>
<dbReference type="EC" id="3.1.1.4" evidence="6"/>
<evidence type="ECO:0000256" key="6">
    <source>
        <dbReference type="ARBA" id="ARBA00013278"/>
    </source>
</evidence>
<keyword evidence="18" id="KW-1185">Reference proteome</keyword>
<feature type="compositionally biased region" description="Polar residues" evidence="15">
    <location>
        <begin position="626"/>
        <end position="645"/>
    </location>
</feature>
<dbReference type="Pfam" id="PF03398">
    <property type="entry name" value="Ist1"/>
    <property type="match status" value="1"/>
</dbReference>
<keyword evidence="12" id="KW-0442">Lipid degradation</keyword>
<feature type="region of interest" description="Disordered" evidence="15">
    <location>
        <begin position="373"/>
        <end position="522"/>
    </location>
</feature>
<evidence type="ECO:0000256" key="15">
    <source>
        <dbReference type="SAM" id="MobiDB-lite"/>
    </source>
</evidence>
<feature type="region of interest" description="Disordered" evidence="15">
    <location>
        <begin position="610"/>
        <end position="968"/>
    </location>
</feature>
<feature type="compositionally biased region" description="Low complexity" evidence="15">
    <location>
        <begin position="246"/>
        <end position="257"/>
    </location>
</feature>
<feature type="region of interest" description="Disordered" evidence="15">
    <location>
        <begin position="536"/>
        <end position="559"/>
    </location>
</feature>
<feature type="compositionally biased region" description="Basic and acidic residues" evidence="15">
    <location>
        <begin position="428"/>
        <end position="443"/>
    </location>
</feature>
<dbReference type="CDD" id="cd04706">
    <property type="entry name" value="PLA2_plant"/>
    <property type="match status" value="1"/>
</dbReference>
<comment type="catalytic activity">
    <reaction evidence="1">
        <text>a 1,2-diacyl-sn-glycero-3-phosphocholine + H2O = a 1-acyl-sn-glycero-3-phosphocholine + a fatty acid + H(+)</text>
        <dbReference type="Rhea" id="RHEA:15801"/>
        <dbReference type="ChEBI" id="CHEBI:15377"/>
        <dbReference type="ChEBI" id="CHEBI:15378"/>
        <dbReference type="ChEBI" id="CHEBI:28868"/>
        <dbReference type="ChEBI" id="CHEBI:57643"/>
        <dbReference type="ChEBI" id="CHEBI:58168"/>
        <dbReference type="EC" id="3.1.1.4"/>
    </reaction>
</comment>
<evidence type="ECO:0000256" key="5">
    <source>
        <dbReference type="ARBA" id="ARBA00007056"/>
    </source>
</evidence>
<feature type="compositionally biased region" description="Low complexity" evidence="15">
    <location>
        <begin position="613"/>
        <end position="625"/>
    </location>
</feature>
<dbReference type="GO" id="GO:0015031">
    <property type="term" value="P:protein transport"/>
    <property type="evidence" value="ECO:0007669"/>
    <property type="project" value="InterPro"/>
</dbReference>
<gene>
    <name evidence="17" type="ORF">AARE701A_LOCUS8986</name>
</gene>
<evidence type="ECO:0000256" key="4">
    <source>
        <dbReference type="ARBA" id="ARBA00005536"/>
    </source>
</evidence>
<feature type="compositionally biased region" description="Basic and acidic residues" evidence="15">
    <location>
        <begin position="315"/>
        <end position="324"/>
    </location>
</feature>
<dbReference type="GO" id="GO:0016042">
    <property type="term" value="P:lipid catabolic process"/>
    <property type="evidence" value="ECO:0007669"/>
    <property type="project" value="UniProtKB-KW"/>
</dbReference>
<evidence type="ECO:0000256" key="3">
    <source>
        <dbReference type="ARBA" id="ARBA00004613"/>
    </source>
</evidence>
<keyword evidence="11" id="KW-0106">Calcium</keyword>
<feature type="compositionally biased region" description="Low complexity" evidence="15">
    <location>
        <begin position="282"/>
        <end position="301"/>
    </location>
</feature>
<dbReference type="PROSITE" id="PS00118">
    <property type="entry name" value="PA2_HIS"/>
    <property type="match status" value="1"/>
</dbReference>
<evidence type="ECO:0000256" key="2">
    <source>
        <dbReference type="ARBA" id="ARBA00001913"/>
    </source>
</evidence>
<dbReference type="InterPro" id="IPR036444">
    <property type="entry name" value="PLipase_A2_dom_sf"/>
</dbReference>
<evidence type="ECO:0000256" key="12">
    <source>
        <dbReference type="ARBA" id="ARBA00022963"/>
    </source>
</evidence>
<dbReference type="GO" id="GO:0006644">
    <property type="term" value="P:phospholipid metabolic process"/>
    <property type="evidence" value="ECO:0007669"/>
    <property type="project" value="InterPro"/>
</dbReference>
<evidence type="ECO:0000256" key="9">
    <source>
        <dbReference type="ARBA" id="ARBA00022729"/>
    </source>
</evidence>
<dbReference type="GO" id="GO:0012505">
    <property type="term" value="C:endomembrane system"/>
    <property type="evidence" value="ECO:0007669"/>
    <property type="project" value="UniProtKB-ARBA"/>
</dbReference>
<feature type="signal peptide" evidence="16">
    <location>
        <begin position="1"/>
        <end position="27"/>
    </location>
</feature>
<evidence type="ECO:0000256" key="7">
    <source>
        <dbReference type="ARBA" id="ARBA00022525"/>
    </source>
</evidence>
<keyword evidence="14" id="KW-1015">Disulfide bond</keyword>
<dbReference type="GO" id="GO:0005576">
    <property type="term" value="C:extracellular region"/>
    <property type="evidence" value="ECO:0007669"/>
    <property type="project" value="UniProtKB-SubCell"/>
</dbReference>
<evidence type="ECO:0000256" key="11">
    <source>
        <dbReference type="ARBA" id="ARBA00022837"/>
    </source>
</evidence>
<dbReference type="PANTHER" id="PTHR12161">
    <property type="entry name" value="IST1 FAMILY MEMBER"/>
    <property type="match status" value="1"/>
</dbReference>
<evidence type="ECO:0000256" key="1">
    <source>
        <dbReference type="ARBA" id="ARBA00001604"/>
    </source>
</evidence>
<keyword evidence="10" id="KW-0378">Hydrolase</keyword>
<feature type="compositionally biased region" description="Polar residues" evidence="15">
    <location>
        <begin position="258"/>
        <end position="268"/>
    </location>
</feature>
<evidence type="ECO:0000313" key="17">
    <source>
        <dbReference type="EMBL" id="CAE5990549.1"/>
    </source>
</evidence>
<dbReference type="SUPFAM" id="SSF48619">
    <property type="entry name" value="Phospholipase A2, PLA2"/>
    <property type="match status" value="1"/>
</dbReference>
<keyword evidence="8" id="KW-0479">Metal-binding</keyword>
<feature type="compositionally biased region" description="Polar residues" evidence="15">
    <location>
        <begin position="385"/>
        <end position="396"/>
    </location>
</feature>
<dbReference type="Gene3D" id="1.20.90.10">
    <property type="entry name" value="Phospholipase A2 domain"/>
    <property type="match status" value="1"/>
</dbReference>
<evidence type="ECO:0000256" key="16">
    <source>
        <dbReference type="SAM" id="SignalP"/>
    </source>
</evidence>
<keyword evidence="9 16" id="KW-0732">Signal</keyword>
<protein>
    <recommendedName>
        <fullName evidence="6">phospholipase A2</fullName>
        <ecNumber evidence="6">3.1.1.4</ecNumber>
    </recommendedName>
</protein>
<dbReference type="InterPro" id="IPR005061">
    <property type="entry name" value="Ist1"/>
</dbReference>
<evidence type="ECO:0000256" key="14">
    <source>
        <dbReference type="ARBA" id="ARBA00023157"/>
    </source>
</evidence>
<sequence>MIRTSLMRFAAAFFVIVFVVLVDVVRSEECTRKCIAQNCDTLSIRYGKYCGIGHSGCPGEEPCDDLDACCMVHDSCVELHGMTNISCHKKFQRCVNRLSKAIKQSKNKKVGFSTKCPYSVVIPTVNQGMDIGILFSQLDLKLGFGESSSVSIISASAMILSTSKVEEEVGFCVTGSAPINCPIDLKEAVTSVLFASQRLSDVPELSEIFKQFTTKYGKDFSTAAIELRPDSGVSRLSGANSFQPASSMNMDSSINSNKEQPPNVQAPATVNAYHGSSERNHNSYANGGRSSSRSNNVTSGNAYDYYHSNARPSRSRPDEGECRNPNHGYANSSSRTKNKRETEFVSSTDAAEAAAEAAERASFAARAAAELSNKERMMRQDSTESHISSASVNLRNEPSHRRNRSNAQSESYSEDHFSPRRNVGMQYKDMDRTRQDRYDRAEESEIPPVDQPSGRHSLDNSRNSGSFGKKGREKQPSQDEPDLNVGYSEDVHLRKQSSRASSHSHSSNYSEENDLGSDYMKSPSIVEENIFATEYDHQSQSSFKDIDSHDHRHDDDAAAADTYDDYSSFFDQPKFDADDNHYQDEIDHGVGFSLLGSKTSASAASWSFKGDLSKSSYGKHSSSSSQVFQENPSSPLFDDVSTSPPASYHEPDPHAKFDNYGPNSESDGDQPRHRGKVSGDVHEKGILTSDRSQKFKVSDSDGHEFFPLDREEHKDNLRTQEESDSESEPHLGLRLGNLGGGFRNKKTLPPYTMSLASSKSEKEYIQTDDFGQSSRKDLYSKKASNTEMRPSFMPPHPSSSDEDDSDMQLPVRTKTKSDSLFSHARVNLEDSDEEKLSTRSSSRSQERSRKPSTGMRDHKRTNFKMPVSSSSEDEEEVEREAARINAKPNKTTGYGFSLRTKGQTKAYEKHSLPVTTKKTDKESHDQPSPRHKTVTSSPVPQTVKSPDPETPSRERASHVHPNLPEYDDIFARLGALRAPNRR</sequence>
<comment type="similarity">
    <text evidence="4">Belongs to the IST1 family.</text>
</comment>
<dbReference type="PANTHER" id="PTHR12161:SF13">
    <property type="entry name" value="REGULATOR OF VPS4 ACTIVITY IN THE MVB PATHWAY PROTEIN"/>
    <property type="match status" value="1"/>
</dbReference>
<proteinExistence type="inferred from homology"/>
<evidence type="ECO:0000313" key="18">
    <source>
        <dbReference type="Proteomes" id="UP000682877"/>
    </source>
</evidence>
<feature type="compositionally biased region" description="Polar residues" evidence="15">
    <location>
        <begin position="934"/>
        <end position="944"/>
    </location>
</feature>
<feature type="compositionally biased region" description="Basic and acidic residues" evidence="15">
    <location>
        <begin position="906"/>
        <end position="928"/>
    </location>
</feature>
<evidence type="ECO:0000256" key="10">
    <source>
        <dbReference type="ARBA" id="ARBA00022801"/>
    </source>
</evidence>
<keyword evidence="13" id="KW-0443">Lipid metabolism</keyword>
<dbReference type="FunFam" id="1.20.90.10:FF:000005">
    <property type="entry name" value="Secretory phospholipase A2"/>
    <property type="match status" value="1"/>
</dbReference>
<reference evidence="17" key="1">
    <citation type="submission" date="2021-01" db="EMBL/GenBank/DDBJ databases">
        <authorList>
            <person name="Bezrukov I."/>
        </authorList>
    </citation>
    <scope>NUCLEOTIDE SEQUENCE</scope>
</reference>
<dbReference type="AlphaFoldDB" id="A0A8S2A623"/>
<feature type="compositionally biased region" description="Basic and acidic residues" evidence="15">
    <location>
        <begin position="669"/>
        <end position="731"/>
    </location>
</feature>
<feature type="compositionally biased region" description="Basic and acidic residues" evidence="15">
    <location>
        <begin position="946"/>
        <end position="957"/>
    </location>
</feature>